<dbReference type="EMBL" id="AUZX01010349">
    <property type="protein sequence ID" value="EQD48263.1"/>
    <property type="molecule type" value="Genomic_DNA"/>
</dbReference>
<keyword evidence="3 6" id="KW-0812">Transmembrane</keyword>
<evidence type="ECO:0000256" key="4">
    <source>
        <dbReference type="ARBA" id="ARBA00022989"/>
    </source>
</evidence>
<dbReference type="AlphaFoldDB" id="T0ZUP4"/>
<evidence type="ECO:0000256" key="2">
    <source>
        <dbReference type="ARBA" id="ARBA00022475"/>
    </source>
</evidence>
<protein>
    <submittedName>
        <fullName evidence="7">Citrate transporter</fullName>
    </submittedName>
</protein>
<evidence type="ECO:0000256" key="3">
    <source>
        <dbReference type="ARBA" id="ARBA00022692"/>
    </source>
</evidence>
<feature type="non-terminal residue" evidence="7">
    <location>
        <position position="1"/>
    </location>
</feature>
<dbReference type="PANTHER" id="PTHR43302">
    <property type="entry name" value="TRANSPORTER ARSB-RELATED"/>
    <property type="match status" value="1"/>
</dbReference>
<accession>T0ZUP4</accession>
<dbReference type="GO" id="GO:0005886">
    <property type="term" value="C:plasma membrane"/>
    <property type="evidence" value="ECO:0007669"/>
    <property type="project" value="UniProtKB-SubCell"/>
</dbReference>
<comment type="caution">
    <text evidence="7">The sequence shown here is derived from an EMBL/GenBank/DDBJ whole genome shotgun (WGS) entry which is preliminary data.</text>
</comment>
<sequence length="83" mass="8332">ALQIPILTGLGYTGGNILAWLALAGASTLAGNVSLLGAASNLIVAERADRSGVRLSLGEFVRYGLPLTGITVAILVLCLGLGL</sequence>
<keyword evidence="5 6" id="KW-0472">Membrane</keyword>
<evidence type="ECO:0000313" key="7">
    <source>
        <dbReference type="EMBL" id="EQD48263.1"/>
    </source>
</evidence>
<comment type="subcellular location">
    <subcellularLocation>
        <location evidence="1">Cell membrane</location>
        <topology evidence="1">Multi-pass membrane protein</topology>
    </subcellularLocation>
</comment>
<feature type="transmembrane region" description="Helical" evidence="6">
    <location>
        <begin position="60"/>
        <end position="82"/>
    </location>
</feature>
<proteinExistence type="predicted"/>
<feature type="transmembrane region" description="Helical" evidence="6">
    <location>
        <begin position="17"/>
        <end position="39"/>
    </location>
</feature>
<evidence type="ECO:0000256" key="1">
    <source>
        <dbReference type="ARBA" id="ARBA00004651"/>
    </source>
</evidence>
<dbReference type="PANTHER" id="PTHR43302:SF5">
    <property type="entry name" value="TRANSPORTER ARSB-RELATED"/>
    <property type="match status" value="1"/>
</dbReference>
<evidence type="ECO:0000256" key="5">
    <source>
        <dbReference type="ARBA" id="ARBA00023136"/>
    </source>
</evidence>
<keyword evidence="4 6" id="KW-1133">Transmembrane helix</keyword>
<name>T0ZUP4_9ZZZZ</name>
<keyword evidence="2" id="KW-1003">Cell membrane</keyword>
<gene>
    <name evidence="7" type="ORF">B1A_14111</name>
</gene>
<organism evidence="7">
    <name type="scientific">mine drainage metagenome</name>
    <dbReference type="NCBI Taxonomy" id="410659"/>
    <lineage>
        <taxon>unclassified sequences</taxon>
        <taxon>metagenomes</taxon>
        <taxon>ecological metagenomes</taxon>
    </lineage>
</organism>
<evidence type="ECO:0000256" key="6">
    <source>
        <dbReference type="SAM" id="Phobius"/>
    </source>
</evidence>
<reference evidence="7" key="1">
    <citation type="submission" date="2013-08" db="EMBL/GenBank/DDBJ databases">
        <authorList>
            <person name="Mendez C."/>
            <person name="Richter M."/>
            <person name="Ferrer M."/>
            <person name="Sanchez J."/>
        </authorList>
    </citation>
    <scope>NUCLEOTIDE SEQUENCE</scope>
</reference>
<reference evidence="7" key="2">
    <citation type="journal article" date="2014" name="ISME J.">
        <title>Microbial stratification in low pH oxic and suboxic macroscopic growths along an acid mine drainage.</title>
        <authorList>
            <person name="Mendez-Garcia C."/>
            <person name="Mesa V."/>
            <person name="Sprenger R.R."/>
            <person name="Richter M."/>
            <person name="Diez M.S."/>
            <person name="Solano J."/>
            <person name="Bargiela R."/>
            <person name="Golyshina O.V."/>
            <person name="Manteca A."/>
            <person name="Ramos J.L."/>
            <person name="Gallego J.R."/>
            <person name="Llorente I."/>
            <person name="Martins Dos Santos V.A."/>
            <person name="Jensen O.N."/>
            <person name="Pelaez A.I."/>
            <person name="Sanchez J."/>
            <person name="Ferrer M."/>
        </authorList>
    </citation>
    <scope>NUCLEOTIDE SEQUENCE</scope>
</reference>